<dbReference type="AlphaFoldDB" id="A0A1T4MP26"/>
<name>A0A1T4MP26_PORCN</name>
<keyword evidence="1" id="KW-0732">Signal</keyword>
<evidence type="ECO:0000313" key="3">
    <source>
        <dbReference type="Proteomes" id="UP000189956"/>
    </source>
</evidence>
<proteinExistence type="predicted"/>
<reference evidence="2 3" key="1">
    <citation type="submission" date="2017-02" db="EMBL/GenBank/DDBJ databases">
        <authorList>
            <person name="Peterson S.W."/>
        </authorList>
    </citation>
    <scope>NUCLEOTIDE SEQUENCE [LARGE SCALE GENOMIC DNA]</scope>
    <source>
        <strain evidence="2 3">ATCC 700135</strain>
    </source>
</reference>
<gene>
    <name evidence="2" type="ORF">SAMN02745205_01616</name>
</gene>
<feature type="signal peptide" evidence="1">
    <location>
        <begin position="1"/>
        <end position="19"/>
    </location>
</feature>
<organism evidence="2 3">
    <name type="scientific">Porphyromonas cangingivalis</name>
    <dbReference type="NCBI Taxonomy" id="36874"/>
    <lineage>
        <taxon>Bacteria</taxon>
        <taxon>Pseudomonadati</taxon>
        <taxon>Bacteroidota</taxon>
        <taxon>Bacteroidia</taxon>
        <taxon>Bacteroidales</taxon>
        <taxon>Porphyromonadaceae</taxon>
        <taxon>Porphyromonas</taxon>
    </lineage>
</organism>
<sequence length="426" mass="46513">MKLALVALAILALPAGLKGQDITSSPYSRFGYGQLNSSVPVALKGMGGTAIGVQNEKVINFANPAAYAASDSLSFLMDMGVSANWSRYGDGKISKNTFLGNIDYLAMQFSVLKDRLIFSAGLVPFSTAGYGLKNLVQVEGGKDGRDVFQQEFKGSGSIQSAYTGFGVKVIGGFSLGANVKYTFGSITHIAQVTPNSSLFSRTLKSSTIELSSWAFDFGAQYRLNYNKEDYFVLGATFSPAIKMTPELTLVENKNEGSTIQPEITTKTLKPSTQMPLKAGFGASWAKGNKLLVAGDVLMTRWGSVPNIFENDNLLLRDTYRVALGMEYLKDKFSRNYFDRVIYRGGVNYETSYTDLPLVGKVDRVIGSLGLGLPVTPYNERTSYINLSLEYSKGLPSGGSKVFSEDMLRLSLSINFSETWFKKLKIY</sequence>
<dbReference type="EMBL" id="FUWL01000014">
    <property type="protein sequence ID" value="SJZ68631.1"/>
    <property type="molecule type" value="Genomic_DNA"/>
</dbReference>
<feature type="chain" id="PRO_5010517393" evidence="1">
    <location>
        <begin position="20"/>
        <end position="426"/>
    </location>
</feature>
<accession>A0A1T4MP26</accession>
<evidence type="ECO:0000256" key="1">
    <source>
        <dbReference type="SAM" id="SignalP"/>
    </source>
</evidence>
<dbReference type="SUPFAM" id="SSF56935">
    <property type="entry name" value="Porins"/>
    <property type="match status" value="1"/>
</dbReference>
<dbReference type="Gene3D" id="2.40.160.60">
    <property type="entry name" value="Outer membrane protein transport protein (OMPP1/FadL/TodX)"/>
    <property type="match status" value="1"/>
</dbReference>
<protein>
    <submittedName>
        <fullName evidence="2">Long-chain fatty acid transport protein</fullName>
    </submittedName>
</protein>
<dbReference type="Proteomes" id="UP000189956">
    <property type="component" value="Unassembled WGS sequence"/>
</dbReference>
<evidence type="ECO:0000313" key="2">
    <source>
        <dbReference type="EMBL" id="SJZ68631.1"/>
    </source>
</evidence>